<sequence length="1401" mass="155658">MKTKPHLLVLLFVVFFVKNLAQQTCNLPKITDDLGNENPVVDCNYPLTGKCLNLNATFPKFYETSSYSVTSENYSPYGTYNSGTALNANADDLFIKKIVLPFNFCFFGNSFSEIVVGTNGIVTFESSQLGNINYPNIQNQNPNISLPKNSIFGVMQDLIFSDQDDSEIYYSTIGTAPCRKFIINFYKGRVVGCDQTSTSQIVLSEGSNEIEVFSDEKEIPCAEAKFKESLIGIIDGNGNLGYSPPNRNTGIWSANKEAWKFTPSGNEILPQISWLNSSNQIIGNGPKITVCPTKNEIYRVNANYATCANSNFVLQQQTSVSFAPDFPLADDLTKIFCTSTNINLDTFQPEITPQNPANLIFTFHNSLAEAQNNQNPQPKNFVLNNNKTFFVRVQNPSNLNCFRTSVLNLNLIANSLISNKVEICDVNNDGIENNYQLSLLIPKLFLPSQNTVSFFNSSADATGNTNEITYANITKGSQFYVRYKTPDCSEIFGPITINFLPSPNLNSPLDFPFTICDFKNDNTEPFDFALTIGPLISTDPNLVFTFYNTYNEAFAGVGSKLNSIKEGQYVVYARAEIPGGCFSIATVNLDITFTKVVANDNTVYLCFDGSQDVDVNLDDYTQNMLIDPLVGITKTYYLTENDAVLDVSPISNLQTLTGNGDFVSNVFYVKFLDNSGCYALQKLTINLVHVVIFQSQFNVCDFKNDGVENAVLSNFNANIVGTQNASVTYFVSQDDATNNVNPITNFNVNNTAKLYVRISSFNCIGIFEINLNLVPTPVVNPNISVIRNSVCDNNNDGQENFDLTSLQPQIYNGSDKVVFEYYTGFDPLTNLFSGLIFSPQTYAVAGSSTVYAKIIFVNGGCYSSSKIDIKLNFLPPIILKSGNLAKCDFDFNLNESFTLEDALPQVFIQNDNSISLSDLTINFFASQTDANSGDLSIEIFSPFIISTSSETVYVRFTSKTTFCYSVAPVFLKIYLPPKALNSTIADICDENLDGSYDVDLTAFTANMVTQISVDNNFSFYYSKTEAQNLLNPILNPEKFNINNLPQTLWVRVENIPGCFDVASVDLVAGSKITLNNAGPFQINVCDLGNDSIENLDLTHFESTIYSGTATFDYFLTLSDLNNFTNKITNPQNYLFNETTGNNKIFIKISATGFCPEMVEIDLSLKKTPIFLLPDYYFCPDGFVDIQPDFTGLNISSFEWLDSSGKIVSTNNELLNINTEGTYQINVTAQNGCTFSTKFEVIKYEVPIITQLIAEGNSITIIATGSKTILYSKDGITFQTSNVFENLPAGITTFYVKFVDSDCLGLTKSGLILNINNAFSPNGDGINDTWFIDDLNVFDGQKAILKVFDRFQKLVFQQESNLRLEWNGMSNRHKISTDSYWYIITLPDGRIFTGWVLLKNRN</sequence>
<dbReference type="Pfam" id="PF13585">
    <property type="entry name" value="CHU_C"/>
    <property type="match status" value="1"/>
</dbReference>
<evidence type="ECO:0000313" key="3">
    <source>
        <dbReference type="Proteomes" id="UP000198931"/>
    </source>
</evidence>
<dbReference type="RefSeq" id="WP_090079435.1">
    <property type="nucleotide sequence ID" value="NZ_FOQT01000002.1"/>
</dbReference>
<dbReference type="InterPro" id="IPR026341">
    <property type="entry name" value="T9SS_type_B"/>
</dbReference>
<name>A0A1I3FKN7_9FLAO</name>
<dbReference type="STRING" id="1125876.SAMN05443292_1427"/>
<feature type="signal peptide" evidence="1">
    <location>
        <begin position="1"/>
        <end position="21"/>
    </location>
</feature>
<protein>
    <submittedName>
        <fullName evidence="2">Gliding motility-associated C-terminal domain-containing protein</fullName>
    </submittedName>
</protein>
<dbReference type="EMBL" id="FOQT01000002">
    <property type="protein sequence ID" value="SFI11481.1"/>
    <property type="molecule type" value="Genomic_DNA"/>
</dbReference>
<evidence type="ECO:0000256" key="1">
    <source>
        <dbReference type="SAM" id="SignalP"/>
    </source>
</evidence>
<dbReference type="NCBIfam" id="TIGR04131">
    <property type="entry name" value="Bac_Flav_CTERM"/>
    <property type="match status" value="1"/>
</dbReference>
<gene>
    <name evidence="2" type="ORF">SAMN05443292_1427</name>
</gene>
<accession>A0A1I3FKN7</accession>
<dbReference type="OrthoDB" id="9765926at2"/>
<evidence type="ECO:0000313" key="2">
    <source>
        <dbReference type="EMBL" id="SFI11481.1"/>
    </source>
</evidence>
<proteinExistence type="predicted"/>
<organism evidence="2 3">
    <name type="scientific">Halpernia frigidisoli</name>
    <dbReference type="NCBI Taxonomy" id="1125876"/>
    <lineage>
        <taxon>Bacteria</taxon>
        <taxon>Pseudomonadati</taxon>
        <taxon>Bacteroidota</taxon>
        <taxon>Flavobacteriia</taxon>
        <taxon>Flavobacteriales</taxon>
        <taxon>Weeksellaceae</taxon>
        <taxon>Chryseobacterium group</taxon>
        <taxon>Halpernia</taxon>
    </lineage>
</organism>
<feature type="chain" id="PRO_5011521278" evidence="1">
    <location>
        <begin position="22"/>
        <end position="1401"/>
    </location>
</feature>
<dbReference type="Proteomes" id="UP000198931">
    <property type="component" value="Unassembled WGS sequence"/>
</dbReference>
<reference evidence="2 3" key="1">
    <citation type="submission" date="2016-10" db="EMBL/GenBank/DDBJ databases">
        <authorList>
            <person name="de Groot N.N."/>
        </authorList>
    </citation>
    <scope>NUCLEOTIDE SEQUENCE [LARGE SCALE GENOMIC DNA]</scope>
    <source>
        <strain evidence="2 3">DSM 26000</strain>
    </source>
</reference>
<keyword evidence="3" id="KW-1185">Reference proteome</keyword>
<keyword evidence="1" id="KW-0732">Signal</keyword>